<organism evidence="4 5">
    <name type="scientific">Streptacidiphilus jiangxiensis</name>
    <dbReference type="NCBI Taxonomy" id="235985"/>
    <lineage>
        <taxon>Bacteria</taxon>
        <taxon>Bacillati</taxon>
        <taxon>Actinomycetota</taxon>
        <taxon>Actinomycetes</taxon>
        <taxon>Kitasatosporales</taxon>
        <taxon>Streptomycetaceae</taxon>
        <taxon>Streptacidiphilus</taxon>
    </lineage>
</organism>
<dbReference type="OrthoDB" id="8480037at2"/>
<evidence type="ECO:0000256" key="2">
    <source>
        <dbReference type="ARBA" id="ARBA00022801"/>
    </source>
</evidence>
<keyword evidence="5" id="KW-1185">Reference proteome</keyword>
<evidence type="ECO:0000313" key="4">
    <source>
        <dbReference type="EMBL" id="SEK52608.1"/>
    </source>
</evidence>
<dbReference type="InterPro" id="IPR020802">
    <property type="entry name" value="TesA-like"/>
</dbReference>
<dbReference type="RefSeq" id="WP_042454456.1">
    <property type="nucleotide sequence ID" value="NZ_BBPN01000033.1"/>
</dbReference>
<dbReference type="GO" id="GO:0016787">
    <property type="term" value="F:hydrolase activity"/>
    <property type="evidence" value="ECO:0007669"/>
    <property type="project" value="UniProtKB-KW"/>
</dbReference>
<dbReference type="InterPro" id="IPR029058">
    <property type="entry name" value="AB_hydrolase_fold"/>
</dbReference>
<gene>
    <name evidence="4" type="ORF">SAMN05414137_102314</name>
</gene>
<dbReference type="STRING" id="235985.SAMN05414137_102314"/>
<dbReference type="GO" id="GO:0008610">
    <property type="term" value="P:lipid biosynthetic process"/>
    <property type="evidence" value="ECO:0007669"/>
    <property type="project" value="TreeGrafter"/>
</dbReference>
<dbReference type="AlphaFoldDB" id="A0A1H7HQZ3"/>
<dbReference type="PANTHER" id="PTHR11487:SF0">
    <property type="entry name" value="S-ACYL FATTY ACID SYNTHASE THIOESTERASE, MEDIUM CHAIN"/>
    <property type="match status" value="1"/>
</dbReference>
<dbReference type="InterPro" id="IPR001031">
    <property type="entry name" value="Thioesterase"/>
</dbReference>
<protein>
    <submittedName>
        <fullName evidence="4">Surfactin synthase thioesterase subunit</fullName>
    </submittedName>
</protein>
<dbReference type="SUPFAM" id="SSF53474">
    <property type="entry name" value="alpha/beta-Hydrolases"/>
    <property type="match status" value="1"/>
</dbReference>
<dbReference type="eggNOG" id="COG3208">
    <property type="taxonomic scope" value="Bacteria"/>
</dbReference>
<comment type="similarity">
    <text evidence="1">Belongs to the thioesterase family.</text>
</comment>
<accession>A0A1H7HQZ3</accession>
<dbReference type="EMBL" id="FOAZ01000002">
    <property type="protein sequence ID" value="SEK52608.1"/>
    <property type="molecule type" value="Genomic_DNA"/>
</dbReference>
<evidence type="ECO:0000256" key="1">
    <source>
        <dbReference type="ARBA" id="ARBA00007169"/>
    </source>
</evidence>
<feature type="domain" description="Thioesterase TesA-like" evidence="3">
    <location>
        <begin position="29"/>
        <end position="254"/>
    </location>
</feature>
<name>A0A1H7HQZ3_STRJI</name>
<dbReference type="PANTHER" id="PTHR11487">
    <property type="entry name" value="THIOESTERASE"/>
    <property type="match status" value="1"/>
</dbReference>
<keyword evidence="2" id="KW-0378">Hydrolase</keyword>
<proteinExistence type="inferred from homology"/>
<reference evidence="5" key="1">
    <citation type="submission" date="2016-10" db="EMBL/GenBank/DDBJ databases">
        <authorList>
            <person name="Varghese N."/>
        </authorList>
    </citation>
    <scope>NUCLEOTIDE SEQUENCE [LARGE SCALE GENOMIC DNA]</scope>
    <source>
        <strain evidence="5">DSM 45096 / BCRC 16803 / CGMCC 4.1857 / CIP 109030 / JCM 12277 / KCTC 19219 / NBRC 100920 / 33214</strain>
    </source>
</reference>
<dbReference type="InterPro" id="IPR012223">
    <property type="entry name" value="TEII"/>
</dbReference>
<sequence length="262" mass="27619">MPTPSAPLGTNSLWLKTYTPRPEARLRLICFHPAGAGPNFYRSWAALLPQDIEVCAVQLPGRESRFVEDPLTDYATAVAALYAALRPTLDRPYALFGHSMGALLAHGVAATAARLGAPAPRRLLLSGAGGPGTELRKSGRGGWTADELVADLREMGGTPEEVLADPELLDLILPVLRADYALCETFHAAPPAGPTLTCPLSLLGGDRDHYTPADLALWAPTTTGPTTQHLYPGGHFFLADESADAVLATVAAELRPPGTEAG</sequence>
<dbReference type="Gene3D" id="3.40.50.1820">
    <property type="entry name" value="alpha/beta hydrolase"/>
    <property type="match status" value="1"/>
</dbReference>
<evidence type="ECO:0000313" key="5">
    <source>
        <dbReference type="Proteomes" id="UP000183015"/>
    </source>
</evidence>
<dbReference type="Pfam" id="PF00975">
    <property type="entry name" value="Thioesterase"/>
    <property type="match status" value="1"/>
</dbReference>
<evidence type="ECO:0000259" key="3">
    <source>
        <dbReference type="SMART" id="SM00824"/>
    </source>
</evidence>
<dbReference type="Proteomes" id="UP000183015">
    <property type="component" value="Unassembled WGS sequence"/>
</dbReference>
<dbReference type="SMART" id="SM00824">
    <property type="entry name" value="PKS_TE"/>
    <property type="match status" value="1"/>
</dbReference>